<dbReference type="RefSeq" id="WP_051214393.1">
    <property type="nucleotide sequence ID" value="NZ_CANTWR010000039.1"/>
</dbReference>
<keyword evidence="9" id="KW-0963">Cytoplasm</keyword>
<evidence type="ECO:0000313" key="13">
    <source>
        <dbReference type="Proteomes" id="UP000255233"/>
    </source>
</evidence>
<dbReference type="CDD" id="cd10845">
    <property type="entry name" value="DSRM_RNAse_III_family"/>
    <property type="match status" value="1"/>
</dbReference>
<dbReference type="SUPFAM" id="SSF69065">
    <property type="entry name" value="RNase III domain-like"/>
    <property type="match status" value="1"/>
</dbReference>
<comment type="subunit">
    <text evidence="9">Homodimer.</text>
</comment>
<dbReference type="InterPro" id="IPR036389">
    <property type="entry name" value="RNase_III_sf"/>
</dbReference>
<dbReference type="PANTHER" id="PTHR11207">
    <property type="entry name" value="RIBONUCLEASE III"/>
    <property type="match status" value="1"/>
</dbReference>
<dbReference type="GO" id="GO:0046872">
    <property type="term" value="F:metal ion binding"/>
    <property type="evidence" value="ECO:0007669"/>
    <property type="project" value="UniProtKB-KW"/>
</dbReference>
<evidence type="ECO:0000256" key="8">
    <source>
        <dbReference type="ARBA" id="ARBA00022884"/>
    </source>
</evidence>
<feature type="binding site" evidence="9">
    <location>
        <position position="131"/>
    </location>
    <ligand>
        <name>Mg(2+)</name>
        <dbReference type="ChEBI" id="CHEBI:18420"/>
    </ligand>
</feature>
<dbReference type="CDD" id="cd00593">
    <property type="entry name" value="RIBOc"/>
    <property type="match status" value="1"/>
</dbReference>
<dbReference type="EC" id="3.1.26.3" evidence="9"/>
<dbReference type="GO" id="GO:0005737">
    <property type="term" value="C:cytoplasm"/>
    <property type="evidence" value="ECO:0007669"/>
    <property type="project" value="UniProtKB-SubCell"/>
</dbReference>
<dbReference type="GO" id="GO:0003725">
    <property type="term" value="F:double-stranded RNA binding"/>
    <property type="evidence" value="ECO:0007669"/>
    <property type="project" value="TreeGrafter"/>
</dbReference>
<keyword evidence="4 9" id="KW-0507">mRNA processing</keyword>
<dbReference type="Gene3D" id="3.30.160.20">
    <property type="match status" value="1"/>
</dbReference>
<feature type="domain" description="DRBM" evidence="10">
    <location>
        <begin position="173"/>
        <end position="242"/>
    </location>
</feature>
<evidence type="ECO:0000256" key="2">
    <source>
        <dbReference type="ARBA" id="ARBA00010183"/>
    </source>
</evidence>
<sequence>MKLRHLFRRRPAPADRPYYELLDRIFGIVPDNIELYKLALVHRSASVGVGDGRTVNNERLEFLGDAVIETVVSELLFIEYPEANEGFLSKLRSRMVSRDTLNRVALDLGLDEAIVAHPSSLATSRNNIYGDAFEALVGALYLDQGYETANRVLIESIFAEYVDIEALEQTEKDFKSRVIEWGQKHHRRVEFRSRECADHAELMPHFETELLIDGVRTGYGDARSKKEAEQLAAHEAYGRLRA</sequence>
<keyword evidence="3 9" id="KW-0698">rRNA processing</keyword>
<evidence type="ECO:0000256" key="9">
    <source>
        <dbReference type="HAMAP-Rule" id="MF_00104"/>
    </source>
</evidence>
<dbReference type="Proteomes" id="UP000255233">
    <property type="component" value="Unassembled WGS sequence"/>
</dbReference>
<evidence type="ECO:0000256" key="3">
    <source>
        <dbReference type="ARBA" id="ARBA00022552"/>
    </source>
</evidence>
<keyword evidence="9" id="KW-0479">Metal-binding</keyword>
<comment type="subcellular location">
    <subcellularLocation>
        <location evidence="9">Cytoplasm</location>
    </subcellularLocation>
</comment>
<dbReference type="GO" id="GO:0010468">
    <property type="term" value="P:regulation of gene expression"/>
    <property type="evidence" value="ECO:0007669"/>
    <property type="project" value="TreeGrafter"/>
</dbReference>
<evidence type="ECO:0000256" key="4">
    <source>
        <dbReference type="ARBA" id="ARBA00022664"/>
    </source>
</evidence>
<keyword evidence="8 9" id="KW-0694">RNA-binding</keyword>
<dbReference type="PROSITE" id="PS00517">
    <property type="entry name" value="RNASE_3_1"/>
    <property type="match status" value="1"/>
</dbReference>
<keyword evidence="9" id="KW-0460">Magnesium</keyword>
<dbReference type="NCBIfam" id="TIGR02191">
    <property type="entry name" value="RNaseIII"/>
    <property type="match status" value="1"/>
</dbReference>
<accession>A0A379MQD3</accession>
<dbReference type="OrthoDB" id="9805026at2"/>
<dbReference type="GO" id="GO:0008033">
    <property type="term" value="P:tRNA processing"/>
    <property type="evidence" value="ECO:0007669"/>
    <property type="project" value="UniProtKB-KW"/>
</dbReference>
<keyword evidence="9" id="KW-0699">rRNA-binding</keyword>
<keyword evidence="6 9" id="KW-0255">Endonuclease</keyword>
<dbReference type="Pfam" id="PF14622">
    <property type="entry name" value="Ribonucleas_3_3"/>
    <property type="match status" value="1"/>
</dbReference>
<feature type="domain" description="RNase III" evidence="11">
    <location>
        <begin position="19"/>
        <end position="145"/>
    </location>
</feature>
<proteinExistence type="inferred from homology"/>
<dbReference type="PROSITE" id="PS50142">
    <property type="entry name" value="RNASE_3_2"/>
    <property type="match status" value="1"/>
</dbReference>
<evidence type="ECO:0000256" key="6">
    <source>
        <dbReference type="ARBA" id="ARBA00022759"/>
    </source>
</evidence>
<reference evidence="12 13" key="1">
    <citation type="submission" date="2018-06" db="EMBL/GenBank/DDBJ databases">
        <authorList>
            <consortium name="Pathogen Informatics"/>
            <person name="Doyle S."/>
        </authorList>
    </citation>
    <scope>NUCLEOTIDE SEQUENCE [LARGE SCALE GENOMIC DNA]</scope>
    <source>
        <strain evidence="12 13">NCTC11190</strain>
    </source>
</reference>
<dbReference type="AlphaFoldDB" id="A0A379MQD3"/>
<name>A0A379MQD3_9BACT</name>
<evidence type="ECO:0000259" key="11">
    <source>
        <dbReference type="PROSITE" id="PS50142"/>
    </source>
</evidence>
<keyword evidence="7 9" id="KW-0378">Hydrolase</keyword>
<keyword evidence="13" id="KW-1185">Reference proteome</keyword>
<dbReference type="SMART" id="SM00535">
    <property type="entry name" value="RIBOc"/>
    <property type="match status" value="1"/>
</dbReference>
<dbReference type="SUPFAM" id="SSF54768">
    <property type="entry name" value="dsRNA-binding domain-like"/>
    <property type="match status" value="1"/>
</dbReference>
<evidence type="ECO:0000256" key="7">
    <source>
        <dbReference type="ARBA" id="ARBA00022801"/>
    </source>
</evidence>
<dbReference type="GO" id="GO:0006397">
    <property type="term" value="P:mRNA processing"/>
    <property type="evidence" value="ECO:0007669"/>
    <property type="project" value="UniProtKB-UniRule"/>
</dbReference>
<dbReference type="PANTHER" id="PTHR11207:SF0">
    <property type="entry name" value="RIBONUCLEASE 3"/>
    <property type="match status" value="1"/>
</dbReference>
<dbReference type="SMART" id="SM00358">
    <property type="entry name" value="DSRM"/>
    <property type="match status" value="1"/>
</dbReference>
<comment type="cofactor">
    <cofactor evidence="9">
        <name>Mg(2+)</name>
        <dbReference type="ChEBI" id="CHEBI:18420"/>
    </cofactor>
</comment>
<dbReference type="GO" id="GO:0004525">
    <property type="term" value="F:ribonuclease III activity"/>
    <property type="evidence" value="ECO:0007669"/>
    <property type="project" value="UniProtKB-UniRule"/>
</dbReference>
<dbReference type="InterPro" id="IPR000999">
    <property type="entry name" value="RNase_III_dom"/>
</dbReference>
<dbReference type="GO" id="GO:0019843">
    <property type="term" value="F:rRNA binding"/>
    <property type="evidence" value="ECO:0007669"/>
    <property type="project" value="UniProtKB-KW"/>
</dbReference>
<dbReference type="GO" id="GO:0006364">
    <property type="term" value="P:rRNA processing"/>
    <property type="evidence" value="ECO:0007669"/>
    <property type="project" value="UniProtKB-UniRule"/>
</dbReference>
<evidence type="ECO:0000259" key="10">
    <source>
        <dbReference type="PROSITE" id="PS50137"/>
    </source>
</evidence>
<gene>
    <name evidence="9 12" type="primary">rnc</name>
    <name evidence="12" type="ORF">NCTC11190_00242</name>
</gene>
<evidence type="ECO:0000313" key="12">
    <source>
        <dbReference type="EMBL" id="SUE33047.1"/>
    </source>
</evidence>
<feature type="binding site" evidence="9">
    <location>
        <position position="134"/>
    </location>
    <ligand>
        <name>Mg(2+)</name>
        <dbReference type="ChEBI" id="CHEBI:18420"/>
    </ligand>
</feature>
<comment type="similarity">
    <text evidence="2">Belongs to the ribonuclease III family.</text>
</comment>
<comment type="catalytic activity">
    <reaction evidence="1 9">
        <text>Endonucleolytic cleavage to 5'-phosphomonoester.</text>
        <dbReference type="EC" id="3.1.26.3"/>
    </reaction>
</comment>
<feature type="active site" evidence="9">
    <location>
        <position position="134"/>
    </location>
</feature>
<dbReference type="FunFam" id="1.10.1520.10:FF:000001">
    <property type="entry name" value="Ribonuclease 3"/>
    <property type="match status" value="1"/>
</dbReference>
<keyword evidence="9" id="KW-0819">tRNA processing</keyword>
<comment type="function">
    <text evidence="9">Digests double-stranded RNA. Involved in the processing of primary rRNA transcript to yield the immediate precursors to the large and small rRNAs (23S and 16S). Processes some mRNAs, and tRNAs when they are encoded in the rRNA operon. Processes pre-crRNA and tracrRNA of type II CRISPR loci if present in the organism.</text>
</comment>
<dbReference type="STRING" id="880526.GCA_000427365_01200"/>
<keyword evidence="5 9" id="KW-0540">Nuclease</keyword>
<organism evidence="12 13">
    <name type="scientific">Rikenella microfusus</name>
    <dbReference type="NCBI Taxonomy" id="28139"/>
    <lineage>
        <taxon>Bacteria</taxon>
        <taxon>Pseudomonadati</taxon>
        <taxon>Bacteroidota</taxon>
        <taxon>Bacteroidia</taxon>
        <taxon>Bacteroidales</taxon>
        <taxon>Rikenellaceae</taxon>
        <taxon>Rikenella</taxon>
    </lineage>
</organism>
<feature type="binding site" evidence="9">
    <location>
        <position position="61"/>
    </location>
    <ligand>
        <name>Mg(2+)</name>
        <dbReference type="ChEBI" id="CHEBI:18420"/>
    </ligand>
</feature>
<evidence type="ECO:0000256" key="1">
    <source>
        <dbReference type="ARBA" id="ARBA00000109"/>
    </source>
</evidence>
<dbReference type="EMBL" id="UGVL01000001">
    <property type="protein sequence ID" value="SUE33047.1"/>
    <property type="molecule type" value="Genomic_DNA"/>
</dbReference>
<dbReference type="Gene3D" id="1.10.1520.10">
    <property type="entry name" value="Ribonuclease III domain"/>
    <property type="match status" value="1"/>
</dbReference>
<protein>
    <recommendedName>
        <fullName evidence="9">Ribonuclease 3</fullName>
        <ecNumber evidence="9">3.1.26.3</ecNumber>
    </recommendedName>
    <alternativeName>
        <fullName evidence="9">Ribonuclease III</fullName>
        <shortName evidence="9">RNase III</shortName>
    </alternativeName>
</protein>
<dbReference type="PROSITE" id="PS50137">
    <property type="entry name" value="DS_RBD"/>
    <property type="match status" value="1"/>
</dbReference>
<feature type="active site" evidence="9">
    <location>
        <position position="65"/>
    </location>
</feature>
<dbReference type="HAMAP" id="MF_00104">
    <property type="entry name" value="RNase_III"/>
    <property type="match status" value="1"/>
</dbReference>
<evidence type="ECO:0000256" key="5">
    <source>
        <dbReference type="ARBA" id="ARBA00022722"/>
    </source>
</evidence>
<dbReference type="InterPro" id="IPR011907">
    <property type="entry name" value="RNase_III"/>
</dbReference>
<dbReference type="Pfam" id="PF00035">
    <property type="entry name" value="dsrm"/>
    <property type="match status" value="1"/>
</dbReference>
<dbReference type="InterPro" id="IPR014720">
    <property type="entry name" value="dsRBD_dom"/>
</dbReference>